<dbReference type="Proteomes" id="UP001497700">
    <property type="component" value="Unassembled WGS sequence"/>
</dbReference>
<keyword evidence="2" id="KW-1185">Reference proteome</keyword>
<gene>
    <name evidence="1" type="ORF">F4820DRAFT_385613</name>
</gene>
<sequence length="116" mass="12977">MFNGGTYFSDTVSRTVDHTCLVSLRDKRERKKATAPNCWFVCSLIPMLFAFFCSPFPSPKKSEINPPVPGAWVGATTTFHMSLPETPMSPISAIIMIYLRSEERHFKKDACLGIGD</sequence>
<name>A0ACB9ZEI9_9PEZI</name>
<proteinExistence type="predicted"/>
<organism evidence="1 2">
    <name type="scientific">Hypoxylon rubiginosum</name>
    <dbReference type="NCBI Taxonomy" id="110542"/>
    <lineage>
        <taxon>Eukaryota</taxon>
        <taxon>Fungi</taxon>
        <taxon>Dikarya</taxon>
        <taxon>Ascomycota</taxon>
        <taxon>Pezizomycotina</taxon>
        <taxon>Sordariomycetes</taxon>
        <taxon>Xylariomycetidae</taxon>
        <taxon>Xylariales</taxon>
        <taxon>Hypoxylaceae</taxon>
        <taxon>Hypoxylon</taxon>
    </lineage>
</organism>
<accession>A0ACB9ZEI9</accession>
<reference evidence="1 2" key="1">
    <citation type="journal article" date="2022" name="New Phytol.">
        <title>Ecological generalism drives hyperdiversity of secondary metabolite gene clusters in xylarialean endophytes.</title>
        <authorList>
            <person name="Franco M.E.E."/>
            <person name="Wisecaver J.H."/>
            <person name="Arnold A.E."/>
            <person name="Ju Y.M."/>
            <person name="Slot J.C."/>
            <person name="Ahrendt S."/>
            <person name="Moore L.P."/>
            <person name="Eastman K.E."/>
            <person name="Scott K."/>
            <person name="Konkel Z."/>
            <person name="Mondo S.J."/>
            <person name="Kuo A."/>
            <person name="Hayes R.D."/>
            <person name="Haridas S."/>
            <person name="Andreopoulos B."/>
            <person name="Riley R."/>
            <person name="LaButti K."/>
            <person name="Pangilinan J."/>
            <person name="Lipzen A."/>
            <person name="Amirebrahimi M."/>
            <person name="Yan J."/>
            <person name="Adam C."/>
            <person name="Keymanesh K."/>
            <person name="Ng V."/>
            <person name="Louie K."/>
            <person name="Northen T."/>
            <person name="Drula E."/>
            <person name="Henrissat B."/>
            <person name="Hsieh H.M."/>
            <person name="Youens-Clark K."/>
            <person name="Lutzoni F."/>
            <person name="Miadlikowska J."/>
            <person name="Eastwood D.C."/>
            <person name="Hamelin R.C."/>
            <person name="Grigoriev I.V."/>
            <person name="U'Ren J.M."/>
        </authorList>
    </citation>
    <scope>NUCLEOTIDE SEQUENCE [LARGE SCALE GENOMIC DNA]</scope>
    <source>
        <strain evidence="1 2">CBS 119005</strain>
    </source>
</reference>
<protein>
    <submittedName>
        <fullName evidence="1">Uncharacterized protein</fullName>
    </submittedName>
</protein>
<comment type="caution">
    <text evidence="1">The sequence shown here is derived from an EMBL/GenBank/DDBJ whole genome shotgun (WGS) entry which is preliminary data.</text>
</comment>
<evidence type="ECO:0000313" key="2">
    <source>
        <dbReference type="Proteomes" id="UP001497700"/>
    </source>
</evidence>
<evidence type="ECO:0000313" key="1">
    <source>
        <dbReference type="EMBL" id="KAI4869640.1"/>
    </source>
</evidence>
<dbReference type="EMBL" id="MU393429">
    <property type="protein sequence ID" value="KAI4869640.1"/>
    <property type="molecule type" value="Genomic_DNA"/>
</dbReference>